<keyword evidence="4" id="KW-1185">Reference proteome</keyword>
<dbReference type="EMBL" id="MU151128">
    <property type="protein sequence ID" value="KAF9449534.1"/>
    <property type="molecule type" value="Genomic_DNA"/>
</dbReference>
<feature type="compositionally biased region" description="Low complexity" evidence="2">
    <location>
        <begin position="182"/>
        <end position="191"/>
    </location>
</feature>
<comment type="caution">
    <text evidence="3">The sequence shown here is derived from an EMBL/GenBank/DDBJ whole genome shotgun (WGS) entry which is preliminary data.</text>
</comment>
<accession>A0A9P5XFR4</accession>
<proteinExistence type="predicted"/>
<evidence type="ECO:0000256" key="2">
    <source>
        <dbReference type="SAM" id="MobiDB-lite"/>
    </source>
</evidence>
<protein>
    <submittedName>
        <fullName evidence="3">Uncharacterized protein</fullName>
    </submittedName>
</protein>
<feature type="coiled-coil region" evidence="1">
    <location>
        <begin position="408"/>
        <end position="435"/>
    </location>
</feature>
<keyword evidence="1" id="KW-0175">Coiled coil</keyword>
<evidence type="ECO:0000313" key="3">
    <source>
        <dbReference type="EMBL" id="KAF9449534.1"/>
    </source>
</evidence>
<feature type="region of interest" description="Disordered" evidence="2">
    <location>
        <begin position="178"/>
        <end position="210"/>
    </location>
</feature>
<gene>
    <name evidence="3" type="ORF">P691DRAFT_550958</name>
</gene>
<sequence>MLFLLAPYIPKPVDSQHIPNLLNKNDLIEIGGSYPEDQAPLPNYFFSGSNMLDYEPSPDKVDTTEVEEDSSSLPFNCSLSLYALLQASISDIGSATLNNSSGSIFVPPSGQLGLISGPTIAEEFRLGDSPIPGGGIVLEACIRGIVVRKDLKFRWSQLSIGDDQFDDPLAMDIINHLESKSKPTSSPEPGSIPSSAAPDQRSGNEVREAVEPEVTTPAMEQGLVLGSPPGQEAIHRVANHGGVNVDDIIAYLSHKLHIMVDDSFFMPVSPTGGTNRSYQDNSTVETVAASFLELGPDVELGEGDETGLTTFDFGVSASPGSGACLNGFGMSSSGNLFIGPPIIGTGSQRGTGSTTDRSGNASSSSSILGRLKFDKALPAELEIRVEEKDVVGKPEFGAVLEPHAGGDVEDTQTSYEKLTDEVSNLIRKISQVVKKLWSRACCWKALNG</sequence>
<evidence type="ECO:0000256" key="1">
    <source>
        <dbReference type="SAM" id="Coils"/>
    </source>
</evidence>
<evidence type="ECO:0000313" key="4">
    <source>
        <dbReference type="Proteomes" id="UP000807342"/>
    </source>
</evidence>
<dbReference type="Proteomes" id="UP000807342">
    <property type="component" value="Unassembled WGS sequence"/>
</dbReference>
<feature type="region of interest" description="Disordered" evidence="2">
    <location>
        <begin position="344"/>
        <end position="365"/>
    </location>
</feature>
<organism evidence="3 4">
    <name type="scientific">Macrolepiota fuliginosa MF-IS2</name>
    <dbReference type="NCBI Taxonomy" id="1400762"/>
    <lineage>
        <taxon>Eukaryota</taxon>
        <taxon>Fungi</taxon>
        <taxon>Dikarya</taxon>
        <taxon>Basidiomycota</taxon>
        <taxon>Agaricomycotina</taxon>
        <taxon>Agaricomycetes</taxon>
        <taxon>Agaricomycetidae</taxon>
        <taxon>Agaricales</taxon>
        <taxon>Agaricineae</taxon>
        <taxon>Agaricaceae</taxon>
        <taxon>Macrolepiota</taxon>
    </lineage>
</organism>
<dbReference type="AlphaFoldDB" id="A0A9P5XFR4"/>
<name>A0A9P5XFR4_9AGAR</name>
<reference evidence="3" key="1">
    <citation type="submission" date="2020-11" db="EMBL/GenBank/DDBJ databases">
        <authorList>
            <consortium name="DOE Joint Genome Institute"/>
            <person name="Ahrendt S."/>
            <person name="Riley R."/>
            <person name="Andreopoulos W."/>
            <person name="Labutti K."/>
            <person name="Pangilinan J."/>
            <person name="Ruiz-Duenas F.J."/>
            <person name="Barrasa J.M."/>
            <person name="Sanchez-Garcia M."/>
            <person name="Camarero S."/>
            <person name="Miyauchi S."/>
            <person name="Serrano A."/>
            <person name="Linde D."/>
            <person name="Babiker R."/>
            <person name="Drula E."/>
            <person name="Ayuso-Fernandez I."/>
            <person name="Pacheco R."/>
            <person name="Padilla G."/>
            <person name="Ferreira P."/>
            <person name="Barriuso J."/>
            <person name="Kellner H."/>
            <person name="Castanera R."/>
            <person name="Alfaro M."/>
            <person name="Ramirez L."/>
            <person name="Pisabarro A.G."/>
            <person name="Kuo A."/>
            <person name="Tritt A."/>
            <person name="Lipzen A."/>
            <person name="He G."/>
            <person name="Yan M."/>
            <person name="Ng V."/>
            <person name="Cullen D."/>
            <person name="Martin F."/>
            <person name="Rosso M.-N."/>
            <person name="Henrissat B."/>
            <person name="Hibbett D."/>
            <person name="Martinez A.T."/>
            <person name="Grigoriev I.V."/>
        </authorList>
    </citation>
    <scope>NUCLEOTIDE SEQUENCE</scope>
    <source>
        <strain evidence="3">MF-IS2</strain>
    </source>
</reference>